<dbReference type="EMBL" id="JABVED010000019">
    <property type="protein sequence ID" value="MBC6450687.1"/>
    <property type="molecule type" value="Genomic_DNA"/>
</dbReference>
<name>A0ABR7LDQ3_9PSEU</name>
<evidence type="ECO:0000313" key="2">
    <source>
        <dbReference type="Proteomes" id="UP000734823"/>
    </source>
</evidence>
<dbReference type="RefSeq" id="WP_187223784.1">
    <property type="nucleotide sequence ID" value="NZ_JABVED010000019.1"/>
</dbReference>
<evidence type="ECO:0000313" key="1">
    <source>
        <dbReference type="EMBL" id="MBC6450687.1"/>
    </source>
</evidence>
<keyword evidence="2" id="KW-1185">Reference proteome</keyword>
<dbReference type="InterPro" id="IPR046000">
    <property type="entry name" value="DUF5956"/>
</dbReference>
<dbReference type="Proteomes" id="UP000734823">
    <property type="component" value="Unassembled WGS sequence"/>
</dbReference>
<accession>A0ABR7LDQ3</accession>
<organism evidence="1 2">
    <name type="scientific">Actinokineospora xionganensis</name>
    <dbReference type="NCBI Taxonomy" id="2684470"/>
    <lineage>
        <taxon>Bacteria</taxon>
        <taxon>Bacillati</taxon>
        <taxon>Actinomycetota</taxon>
        <taxon>Actinomycetes</taxon>
        <taxon>Pseudonocardiales</taxon>
        <taxon>Pseudonocardiaceae</taxon>
        <taxon>Actinokineospora</taxon>
    </lineage>
</organism>
<gene>
    <name evidence="1" type="ORF">GPZ80_26355</name>
</gene>
<protein>
    <submittedName>
        <fullName evidence="1">Uncharacterized protein</fullName>
    </submittedName>
</protein>
<reference evidence="1 2" key="1">
    <citation type="submission" date="2020-06" db="EMBL/GenBank/DDBJ databases">
        <title>Actinokineospora xiongansis sp. nov., isolated from soil of Baiyangdian.</title>
        <authorList>
            <person name="Zhang X."/>
        </authorList>
    </citation>
    <scope>NUCLEOTIDE SEQUENCE [LARGE SCALE GENOMIC DNA]</scope>
    <source>
        <strain evidence="1 2">HBU206404</strain>
    </source>
</reference>
<sequence length="172" mass="19097">MTVSGHSRKWDHVRELPVDIRVTAAPGAGGPTATVTVDGEVYHQVPDTGFTMLIAWYNGPAHLVRLLDLAHHTVTVTTIRHDGATEYVEPRGLADQDTIDEDIEDYLADAGVPAPPRGYRWYQRLPHSHATLEDFHAEINTRLRELDPHGTANRPHDIAPLLARIVADLEQP</sequence>
<proteinExistence type="predicted"/>
<comment type="caution">
    <text evidence="1">The sequence shown here is derived from an EMBL/GenBank/DDBJ whole genome shotgun (WGS) entry which is preliminary data.</text>
</comment>
<dbReference type="Pfam" id="PF19381">
    <property type="entry name" value="DUF5956"/>
    <property type="match status" value="1"/>
</dbReference>